<dbReference type="InterPro" id="IPR045339">
    <property type="entry name" value="DUF6534"/>
</dbReference>
<feature type="transmembrane region" description="Helical" evidence="1">
    <location>
        <begin position="20"/>
        <end position="45"/>
    </location>
</feature>
<feature type="transmembrane region" description="Helical" evidence="1">
    <location>
        <begin position="172"/>
        <end position="192"/>
    </location>
</feature>
<dbReference type="EMBL" id="JACAZH010000004">
    <property type="protein sequence ID" value="KAF7371134.1"/>
    <property type="molecule type" value="Genomic_DNA"/>
</dbReference>
<dbReference type="AlphaFoldDB" id="A0A8H6Z5V6"/>
<keyword evidence="4" id="KW-1185">Reference proteome</keyword>
<name>A0A8H6Z5V6_9AGAR</name>
<organism evidence="3 4">
    <name type="scientific">Mycena sanguinolenta</name>
    <dbReference type="NCBI Taxonomy" id="230812"/>
    <lineage>
        <taxon>Eukaryota</taxon>
        <taxon>Fungi</taxon>
        <taxon>Dikarya</taxon>
        <taxon>Basidiomycota</taxon>
        <taxon>Agaricomycotina</taxon>
        <taxon>Agaricomycetes</taxon>
        <taxon>Agaricomycetidae</taxon>
        <taxon>Agaricales</taxon>
        <taxon>Marasmiineae</taxon>
        <taxon>Mycenaceae</taxon>
        <taxon>Mycena</taxon>
    </lineage>
</organism>
<proteinExistence type="predicted"/>
<dbReference type="PANTHER" id="PTHR40465">
    <property type="entry name" value="CHROMOSOME 1, WHOLE GENOME SHOTGUN SEQUENCE"/>
    <property type="match status" value="1"/>
</dbReference>
<feature type="transmembrane region" description="Helical" evidence="1">
    <location>
        <begin position="128"/>
        <end position="152"/>
    </location>
</feature>
<evidence type="ECO:0000313" key="3">
    <source>
        <dbReference type="EMBL" id="KAF7371134.1"/>
    </source>
</evidence>
<evidence type="ECO:0000259" key="2">
    <source>
        <dbReference type="Pfam" id="PF20152"/>
    </source>
</evidence>
<evidence type="ECO:0000313" key="4">
    <source>
        <dbReference type="Proteomes" id="UP000623467"/>
    </source>
</evidence>
<feature type="domain" description="DUF6534" evidence="2">
    <location>
        <begin position="176"/>
        <end position="242"/>
    </location>
</feature>
<keyword evidence="1" id="KW-0812">Transmembrane</keyword>
<accession>A0A8H6Z5V6</accession>
<dbReference type="OrthoDB" id="2535105at2759"/>
<comment type="caution">
    <text evidence="3">The sequence shown here is derived from an EMBL/GenBank/DDBJ whole genome shotgun (WGS) entry which is preliminary data.</text>
</comment>
<sequence length="315" mass="35314">MQHHSFPSTQSIPFDADSTLGALLIGVLLSYVLFGVTTTQVYLYSGRFPNDSRAMKLLVAGVWILELGHVICIGHTLYVLVVSDIGHPERITDIPESLGVSTLLNAVIAMCVQGFFSYRIYRLWKRLAIPLLSWALSFLFLGATAAVFVIGFQTSVTFQLFKVQWGWLLDSMWAVAAANDLIIAMALVFWLVRGREDTCQMTAVVDKVIGWTIETGLITSAAAILNLVCFVTMKNNCTVSRFSVILYLPSFPVIWVSWYVVTARRECRYLSGSKLQLTMVDDSIFKLLPGESQRPRYFAHHDSTHDLKTIPDVFE</sequence>
<keyword evidence="1" id="KW-0472">Membrane</keyword>
<reference evidence="3" key="1">
    <citation type="submission" date="2020-05" db="EMBL/GenBank/DDBJ databases">
        <title>Mycena genomes resolve the evolution of fungal bioluminescence.</title>
        <authorList>
            <person name="Tsai I.J."/>
        </authorList>
    </citation>
    <scope>NUCLEOTIDE SEQUENCE</scope>
    <source>
        <strain evidence="3">160909Yilan</strain>
    </source>
</reference>
<dbReference type="PANTHER" id="PTHR40465:SF1">
    <property type="entry name" value="DUF6534 DOMAIN-CONTAINING PROTEIN"/>
    <property type="match status" value="1"/>
</dbReference>
<dbReference type="Pfam" id="PF20152">
    <property type="entry name" value="DUF6534"/>
    <property type="match status" value="1"/>
</dbReference>
<dbReference type="Proteomes" id="UP000623467">
    <property type="component" value="Unassembled WGS sequence"/>
</dbReference>
<protein>
    <recommendedName>
        <fullName evidence="2">DUF6534 domain-containing protein</fullName>
    </recommendedName>
</protein>
<feature type="transmembrane region" description="Helical" evidence="1">
    <location>
        <begin position="213"/>
        <end position="233"/>
    </location>
</feature>
<gene>
    <name evidence="3" type="ORF">MSAN_00748700</name>
</gene>
<evidence type="ECO:0000256" key="1">
    <source>
        <dbReference type="SAM" id="Phobius"/>
    </source>
</evidence>
<feature type="transmembrane region" description="Helical" evidence="1">
    <location>
        <begin position="57"/>
        <end position="78"/>
    </location>
</feature>
<keyword evidence="1" id="KW-1133">Transmembrane helix</keyword>
<feature type="transmembrane region" description="Helical" evidence="1">
    <location>
        <begin position="239"/>
        <end position="261"/>
    </location>
</feature>
<feature type="transmembrane region" description="Helical" evidence="1">
    <location>
        <begin position="98"/>
        <end position="116"/>
    </location>
</feature>